<dbReference type="EMBL" id="LR743590">
    <property type="protein sequence ID" value="CAA2617213.1"/>
    <property type="molecule type" value="Genomic_DNA"/>
</dbReference>
<dbReference type="GO" id="GO:0005762">
    <property type="term" value="C:mitochondrial large ribosomal subunit"/>
    <property type="evidence" value="ECO:0007669"/>
    <property type="project" value="InterPro"/>
</dbReference>
<dbReference type="InterPro" id="IPR039145">
    <property type="entry name" value="Ribosomal_mL40_metazoa/plant"/>
</dbReference>
<evidence type="ECO:0000256" key="1">
    <source>
        <dbReference type="SAM" id="MobiDB-lite"/>
    </source>
</evidence>
<reference evidence="2 3" key="1">
    <citation type="submission" date="2019-12" db="EMBL/GenBank/DDBJ databases">
        <authorList>
            <person name="Scholz U."/>
            <person name="Mascher M."/>
            <person name="Fiebig A."/>
        </authorList>
    </citation>
    <scope>NUCLEOTIDE SEQUENCE</scope>
</reference>
<dbReference type="PANTHER" id="PTHR13359:SF2">
    <property type="entry name" value="LARGE RIBOSOMAL SUBUNIT PROTEIN ML40"/>
    <property type="match status" value="1"/>
</dbReference>
<keyword evidence="3" id="KW-1185">Reference proteome</keyword>
<accession>A0A7I8IGJ9</accession>
<dbReference type="Proteomes" id="UP001189122">
    <property type="component" value="Unassembled WGS sequence"/>
</dbReference>
<sequence>MIRNPRFRALKPLVYGAVEGLLSPATQQHQLLQRCAVSGTAKGKGKIKTGQPLKRSTIPKKKTGGTAAGGGGRSGNDSADRFNRMVDSCLTAPTPIRHLTVRQREREAEREKLGLISKERQREIDSAKAAAKKGSSEQEERVLMGTPGFDLISLGLVDVEAITKYELTVEDGRRLAREYSRSLMRRHRARQAAESTLLRLKKEAIEALPEHLKAAAMIPDLTPFPVNRFMATLTPPIDGYVDQVREAAKSYVGKEKLR</sequence>
<gene>
    <name evidence="2" type="ORF">SI7747_03003382</name>
</gene>
<proteinExistence type="predicted"/>
<evidence type="ECO:0000313" key="3">
    <source>
        <dbReference type="Proteomes" id="UP001189122"/>
    </source>
</evidence>
<dbReference type="AlphaFoldDB" id="A0A7I8IGJ9"/>
<dbReference type="PANTHER" id="PTHR13359">
    <property type="entry name" value="39S RIBOSOMAL PROTEIN L40, MITOCHONDRIAL"/>
    <property type="match status" value="1"/>
</dbReference>
<name>A0A7I8IGJ9_SPIIN</name>
<protein>
    <submittedName>
        <fullName evidence="2">Uncharacterized protein</fullName>
    </submittedName>
</protein>
<organism evidence="2">
    <name type="scientific">Spirodela intermedia</name>
    <name type="common">Intermediate duckweed</name>
    <dbReference type="NCBI Taxonomy" id="51605"/>
    <lineage>
        <taxon>Eukaryota</taxon>
        <taxon>Viridiplantae</taxon>
        <taxon>Streptophyta</taxon>
        <taxon>Embryophyta</taxon>
        <taxon>Tracheophyta</taxon>
        <taxon>Spermatophyta</taxon>
        <taxon>Magnoliopsida</taxon>
        <taxon>Liliopsida</taxon>
        <taxon>Araceae</taxon>
        <taxon>Lemnoideae</taxon>
        <taxon>Spirodela</taxon>
    </lineage>
</organism>
<evidence type="ECO:0000313" key="2">
    <source>
        <dbReference type="EMBL" id="CAA2617213.1"/>
    </source>
</evidence>
<feature type="region of interest" description="Disordered" evidence="1">
    <location>
        <begin position="40"/>
        <end position="79"/>
    </location>
</feature>
<dbReference type="EMBL" id="CACRZD030000003">
    <property type="protein sequence ID" value="CAA6656911.1"/>
    <property type="molecule type" value="Genomic_DNA"/>
</dbReference>